<feature type="domain" description="Dof-type" evidence="11">
    <location>
        <begin position="33"/>
        <end position="87"/>
    </location>
</feature>
<evidence type="ECO:0000259" key="11">
    <source>
        <dbReference type="PROSITE" id="PS50884"/>
    </source>
</evidence>
<dbReference type="InterPro" id="IPR045174">
    <property type="entry name" value="Dof"/>
</dbReference>
<dbReference type="Pfam" id="PF02701">
    <property type="entry name" value="Zn_ribbon_Dof"/>
    <property type="match status" value="1"/>
</dbReference>
<reference evidence="12" key="2">
    <citation type="submission" date="2020-07" db="EMBL/GenBank/DDBJ databases">
        <authorList>
            <person name="Vera ALvarez R."/>
            <person name="Arias-Moreno D.M."/>
            <person name="Jimenez-Jacinto V."/>
            <person name="Jimenez-Bremont J.F."/>
            <person name="Swaminathan K."/>
            <person name="Moose S.P."/>
            <person name="Guerrero-Gonzalez M.L."/>
            <person name="Marino-Ramirez L."/>
            <person name="Landsman D."/>
            <person name="Rodriguez-Kessler M."/>
            <person name="Delgado-Sanchez P."/>
        </authorList>
    </citation>
    <scope>NUCLEOTIDE SEQUENCE</scope>
    <source>
        <tissue evidence="12">Cladode</tissue>
    </source>
</reference>
<keyword evidence="1 9" id="KW-0479">Metal-binding</keyword>
<name>A0A7C8ZKM4_OPUST</name>
<evidence type="ECO:0000256" key="7">
    <source>
        <dbReference type="ARBA" id="ARBA00023242"/>
    </source>
</evidence>
<keyword evidence="3 9" id="KW-0862">Zinc</keyword>
<dbReference type="GO" id="GO:0003700">
    <property type="term" value="F:DNA-binding transcription factor activity"/>
    <property type="evidence" value="ECO:0007669"/>
    <property type="project" value="UniProtKB-UniRule"/>
</dbReference>
<keyword evidence="2 8" id="KW-0863">Zinc-finger</keyword>
<dbReference type="GO" id="GO:0008270">
    <property type="term" value="F:zinc ion binding"/>
    <property type="evidence" value="ECO:0007669"/>
    <property type="project" value="UniProtKB-KW"/>
</dbReference>
<dbReference type="PROSITE" id="PS01361">
    <property type="entry name" value="ZF_DOF_1"/>
    <property type="match status" value="1"/>
</dbReference>
<dbReference type="InterPro" id="IPR003851">
    <property type="entry name" value="Znf_Dof"/>
</dbReference>
<dbReference type="PANTHER" id="PTHR31992:SF313">
    <property type="entry name" value="DOF ZINC FINGER PROTEIN DOF5.7"/>
    <property type="match status" value="1"/>
</dbReference>
<comment type="function">
    <text evidence="9">Transcription factor that binds specifically to a 5'-AA[AG]G-3' consensus core sequence.</text>
</comment>
<protein>
    <recommendedName>
        <fullName evidence="9">Dof zinc finger protein</fullName>
    </recommendedName>
</protein>
<dbReference type="EMBL" id="GISG01138546">
    <property type="protein sequence ID" value="MBA4644490.1"/>
    <property type="molecule type" value="Transcribed_RNA"/>
</dbReference>
<dbReference type="AlphaFoldDB" id="A0A7C8ZKM4"/>
<organism evidence="12">
    <name type="scientific">Opuntia streptacantha</name>
    <name type="common">Prickly pear cactus</name>
    <name type="synonym">Opuntia cardona</name>
    <dbReference type="NCBI Taxonomy" id="393608"/>
    <lineage>
        <taxon>Eukaryota</taxon>
        <taxon>Viridiplantae</taxon>
        <taxon>Streptophyta</taxon>
        <taxon>Embryophyta</taxon>
        <taxon>Tracheophyta</taxon>
        <taxon>Spermatophyta</taxon>
        <taxon>Magnoliopsida</taxon>
        <taxon>eudicotyledons</taxon>
        <taxon>Gunneridae</taxon>
        <taxon>Pentapetalae</taxon>
        <taxon>Caryophyllales</taxon>
        <taxon>Cactineae</taxon>
        <taxon>Cactaceae</taxon>
        <taxon>Opuntioideae</taxon>
        <taxon>Opuntia</taxon>
    </lineage>
</organism>
<evidence type="ECO:0000256" key="2">
    <source>
        <dbReference type="ARBA" id="ARBA00022771"/>
    </source>
</evidence>
<dbReference type="GO" id="GO:0005634">
    <property type="term" value="C:nucleus"/>
    <property type="evidence" value="ECO:0007669"/>
    <property type="project" value="UniProtKB-SubCell"/>
</dbReference>
<dbReference type="PROSITE" id="PS50884">
    <property type="entry name" value="ZF_DOF_2"/>
    <property type="match status" value="1"/>
</dbReference>
<evidence type="ECO:0000256" key="1">
    <source>
        <dbReference type="ARBA" id="ARBA00022723"/>
    </source>
</evidence>
<keyword evidence="4 9" id="KW-0805">Transcription regulation</keyword>
<evidence type="ECO:0000313" key="12">
    <source>
        <dbReference type="EMBL" id="MBA4644490.1"/>
    </source>
</evidence>
<evidence type="ECO:0000256" key="8">
    <source>
        <dbReference type="PROSITE-ProRule" id="PRU00071"/>
    </source>
</evidence>
<reference evidence="12" key="1">
    <citation type="journal article" date="2013" name="J. Plant Res.">
        <title>Effect of fungi and light on seed germination of three Opuntia species from semiarid lands of central Mexico.</title>
        <authorList>
            <person name="Delgado-Sanchez P."/>
            <person name="Jimenez-Bremont J.F."/>
            <person name="Guerrero-Gonzalez Mde L."/>
            <person name="Flores J."/>
        </authorList>
    </citation>
    <scope>NUCLEOTIDE SEQUENCE</scope>
    <source>
        <tissue evidence="12">Cladode</tissue>
    </source>
</reference>
<keyword evidence="7 8" id="KW-0539">Nucleus</keyword>
<dbReference type="GO" id="GO:0003677">
    <property type="term" value="F:DNA binding"/>
    <property type="evidence" value="ECO:0007669"/>
    <property type="project" value="UniProtKB-UniRule"/>
</dbReference>
<evidence type="ECO:0000256" key="3">
    <source>
        <dbReference type="ARBA" id="ARBA00022833"/>
    </source>
</evidence>
<evidence type="ECO:0000256" key="4">
    <source>
        <dbReference type="ARBA" id="ARBA00023015"/>
    </source>
</evidence>
<evidence type="ECO:0000256" key="5">
    <source>
        <dbReference type="ARBA" id="ARBA00023125"/>
    </source>
</evidence>
<evidence type="ECO:0000256" key="10">
    <source>
        <dbReference type="SAM" id="MobiDB-lite"/>
    </source>
</evidence>
<evidence type="ECO:0000256" key="9">
    <source>
        <dbReference type="RuleBase" id="RU369094"/>
    </source>
</evidence>
<proteinExistence type="predicted"/>
<evidence type="ECO:0000256" key="6">
    <source>
        <dbReference type="ARBA" id="ARBA00023163"/>
    </source>
</evidence>
<sequence>MQDVHLIGAIPGGGRVIGDRRHSHHHHHHQQALKCPRCDSLNTKFCYYNNYNLSQPRHFCKNCRRYWTNGGVLRNVPVGGGSRKSAKRSKAKAKAKSKPEPKTSTATSSGGEGNGVVLDQNARTEPKQVERALVPPDVGQAMTMISNPDPGPGPNSNLNPDPLGFGEILPTEEWEMSGGQEEEKLQGLAGGIDLDPTVRIEDILQSRGSEGGVVALDWQGNDQHGLGLFDDQSYWSQATTSFDDHHLQQQWPDNHSNSSNYDSLSLFLP</sequence>
<comment type="subcellular location">
    <subcellularLocation>
        <location evidence="8 9">Nucleus</location>
    </subcellularLocation>
</comment>
<accession>A0A7C8ZKM4</accession>
<keyword evidence="5 8" id="KW-0238">DNA-binding</keyword>
<feature type="region of interest" description="Disordered" evidence="10">
    <location>
        <begin position="74"/>
        <end position="128"/>
    </location>
</feature>
<dbReference type="PANTHER" id="PTHR31992">
    <property type="entry name" value="DOF ZINC FINGER PROTEIN DOF1.4-RELATED"/>
    <property type="match status" value="1"/>
</dbReference>
<keyword evidence="6 9" id="KW-0804">Transcription</keyword>
<feature type="compositionally biased region" description="Basic residues" evidence="10">
    <location>
        <begin position="84"/>
        <end position="96"/>
    </location>
</feature>